<evidence type="ECO:0000256" key="2">
    <source>
        <dbReference type="ARBA" id="ARBA00022448"/>
    </source>
</evidence>
<protein>
    <recommendedName>
        <fullName evidence="12">ATP synthase subunit b'</fullName>
    </recommendedName>
    <alternativeName>
        <fullName evidence="12">ATP synthase F(0) sector subunit b'</fullName>
    </alternativeName>
    <alternativeName>
        <fullName evidence="12">ATPase subunit II</fullName>
    </alternativeName>
    <alternativeName>
        <fullName evidence="12">F-type ATPase subunit b'</fullName>
        <shortName evidence="12">F-ATPase subunit b'</shortName>
    </alternativeName>
</protein>
<dbReference type="Pfam" id="PF00430">
    <property type="entry name" value="ATP-synt_B"/>
    <property type="match status" value="1"/>
</dbReference>
<evidence type="ECO:0000256" key="4">
    <source>
        <dbReference type="ARBA" id="ARBA00022692"/>
    </source>
</evidence>
<comment type="function">
    <text evidence="10 12">F(1)F(0) ATP synthase produces ATP from ADP in the presence of a proton or sodium gradient. F-type ATPases consist of two structural domains, F(1) containing the extramembraneous catalytic core and F(0) containing the membrane proton channel, linked together by a central stalk and a peripheral stalk. During catalysis, ATP synthesis in the catalytic domain of F(1) is coupled via a rotary mechanism of the central stalk subunits to proton translocation.</text>
</comment>
<dbReference type="AlphaFoldDB" id="U5QLD6"/>
<evidence type="ECO:0000256" key="6">
    <source>
        <dbReference type="ARBA" id="ARBA00022989"/>
    </source>
</evidence>
<dbReference type="GO" id="GO:0012505">
    <property type="term" value="C:endomembrane system"/>
    <property type="evidence" value="ECO:0007669"/>
    <property type="project" value="UniProtKB-SubCell"/>
</dbReference>
<evidence type="ECO:0000256" key="5">
    <source>
        <dbReference type="ARBA" id="ARBA00022781"/>
    </source>
</evidence>
<dbReference type="RefSeq" id="WP_023173636.1">
    <property type="nucleotide sequence ID" value="NC_022600.1"/>
</dbReference>
<dbReference type="GO" id="GO:0046961">
    <property type="term" value="F:proton-transporting ATPase activity, rotational mechanism"/>
    <property type="evidence" value="ECO:0007669"/>
    <property type="project" value="TreeGrafter"/>
</dbReference>
<keyword evidence="2 12" id="KW-0813">Transport</keyword>
<keyword evidence="7 12" id="KW-0406">Ion transport</keyword>
<evidence type="ECO:0000313" key="15">
    <source>
        <dbReference type="EMBL" id="AGY58480.1"/>
    </source>
</evidence>
<comment type="function">
    <text evidence="12">Component of the F(0) channel, it forms part of the peripheral stalk, linking F(1) to F(0). The b'-subunit is a diverged and duplicated form of b found in plants and photosynthetic bacteria.</text>
</comment>
<evidence type="ECO:0000256" key="10">
    <source>
        <dbReference type="ARBA" id="ARBA00025198"/>
    </source>
</evidence>
<feature type="coiled-coil region" evidence="14">
    <location>
        <begin position="72"/>
        <end position="143"/>
    </location>
</feature>
<dbReference type="GO" id="GO:0045259">
    <property type="term" value="C:proton-transporting ATP synthase complex"/>
    <property type="evidence" value="ECO:0007669"/>
    <property type="project" value="UniProtKB-KW"/>
</dbReference>
<dbReference type="PANTHER" id="PTHR33445:SF2">
    <property type="entry name" value="ATP SYNTHASE SUBUNIT B', CHLOROPLASTIC"/>
    <property type="match status" value="1"/>
</dbReference>
<dbReference type="InterPro" id="IPR050059">
    <property type="entry name" value="ATP_synthase_B_chain"/>
</dbReference>
<keyword evidence="16" id="KW-1185">Reference proteome</keyword>
<dbReference type="InterPro" id="IPR005864">
    <property type="entry name" value="ATP_synth_F0_bsu_bac"/>
</dbReference>
<feature type="transmembrane region" description="Helical" evidence="12">
    <location>
        <begin position="35"/>
        <end position="54"/>
    </location>
</feature>
<gene>
    <name evidence="15" type="primary">atpF</name>
    <name evidence="12" type="synonym">atpF2</name>
    <name evidence="12" type="synonym">atpG</name>
    <name evidence="15" type="ORF">GKIL_2234</name>
</gene>
<evidence type="ECO:0000256" key="3">
    <source>
        <dbReference type="ARBA" id="ARBA00022547"/>
    </source>
</evidence>
<name>U5QLD6_GLOK1</name>
<evidence type="ECO:0000256" key="14">
    <source>
        <dbReference type="SAM" id="Coils"/>
    </source>
</evidence>
<dbReference type="NCBIfam" id="TIGR01144">
    <property type="entry name" value="ATP_synt_b"/>
    <property type="match status" value="1"/>
</dbReference>
<dbReference type="InterPro" id="IPR002146">
    <property type="entry name" value="ATP_synth_b/b'su_bac/chlpt"/>
</dbReference>
<keyword evidence="4 12" id="KW-0812">Transmembrane</keyword>
<keyword evidence="12" id="KW-1003">Cell membrane</keyword>
<dbReference type="CDD" id="cd06503">
    <property type="entry name" value="ATP-synt_Fo_b"/>
    <property type="match status" value="1"/>
</dbReference>
<keyword evidence="12" id="KW-0997">Cell inner membrane</keyword>
<keyword evidence="5 12" id="KW-0375">Hydrogen ion transport</keyword>
<keyword evidence="6 12" id="KW-1133">Transmembrane helix</keyword>
<dbReference type="Proteomes" id="UP000017396">
    <property type="component" value="Chromosome"/>
</dbReference>
<dbReference type="eggNOG" id="COG0711">
    <property type="taxonomic scope" value="Bacteria"/>
</dbReference>
<dbReference type="KEGG" id="glj:GKIL_2234"/>
<keyword evidence="3 12" id="KW-0138">CF(0)</keyword>
<comment type="similarity">
    <text evidence="1 12 13">Belongs to the ATPase B chain family.</text>
</comment>
<keyword evidence="8 12" id="KW-0472">Membrane</keyword>
<organism evidence="15 16">
    <name type="scientific">Gloeobacter kilaueensis (strain ATCC BAA-2537 / CCAP 1431/1 / ULC 316 / JS1)</name>
    <dbReference type="NCBI Taxonomy" id="1183438"/>
    <lineage>
        <taxon>Bacteria</taxon>
        <taxon>Bacillati</taxon>
        <taxon>Cyanobacteriota</taxon>
        <taxon>Cyanophyceae</taxon>
        <taxon>Gloeobacterales</taxon>
        <taxon>Gloeobacteraceae</taxon>
        <taxon>Gloeobacter</taxon>
    </lineage>
</organism>
<dbReference type="GO" id="GO:0016787">
    <property type="term" value="F:hydrolase activity"/>
    <property type="evidence" value="ECO:0007669"/>
    <property type="project" value="UniProtKB-KW"/>
</dbReference>
<dbReference type="InterPro" id="IPR028987">
    <property type="entry name" value="ATP_synth_B-like_membr_sf"/>
</dbReference>
<dbReference type="HOGENOM" id="CLU_079215_9_0_3"/>
<evidence type="ECO:0000256" key="8">
    <source>
        <dbReference type="ARBA" id="ARBA00023136"/>
    </source>
</evidence>
<evidence type="ECO:0000256" key="9">
    <source>
        <dbReference type="ARBA" id="ARBA00023310"/>
    </source>
</evidence>
<dbReference type="OrthoDB" id="426571at2"/>
<comment type="subcellular location">
    <subcellularLocation>
        <location evidence="12">Cell inner membrane</location>
        <topology evidence="12">Single-pass membrane protein</topology>
    </subcellularLocation>
    <subcellularLocation>
        <location evidence="11">Endomembrane system</location>
        <topology evidence="11">Single-pass membrane protein</topology>
    </subcellularLocation>
</comment>
<keyword evidence="14" id="KW-0175">Coiled coil</keyword>
<dbReference type="NCBIfam" id="NF005607">
    <property type="entry name" value="PRK07353.1"/>
    <property type="match status" value="1"/>
</dbReference>
<accession>U5QLD6</accession>
<dbReference type="HAMAP" id="MF_01399">
    <property type="entry name" value="ATP_synth_bprime"/>
    <property type="match status" value="1"/>
</dbReference>
<dbReference type="HAMAP" id="MF_01398">
    <property type="entry name" value="ATP_synth_b_bprime"/>
    <property type="match status" value="1"/>
</dbReference>
<keyword evidence="15" id="KW-0378">Hydrolase</keyword>
<dbReference type="GO" id="GO:0046933">
    <property type="term" value="F:proton-transporting ATP synthase activity, rotational mechanism"/>
    <property type="evidence" value="ECO:0007669"/>
    <property type="project" value="UniProtKB-UniRule"/>
</dbReference>
<evidence type="ECO:0000256" key="1">
    <source>
        <dbReference type="ARBA" id="ARBA00005513"/>
    </source>
</evidence>
<reference evidence="15 16" key="1">
    <citation type="journal article" date="2013" name="PLoS ONE">
        <title>Cultivation and Complete Genome Sequencing of Gloeobacter kilaueensis sp. nov., from a Lava Cave in Kilauea Caldera, Hawai'i.</title>
        <authorList>
            <person name="Saw J.H."/>
            <person name="Schatz M."/>
            <person name="Brown M.V."/>
            <person name="Kunkel D.D."/>
            <person name="Foster J.S."/>
            <person name="Shick H."/>
            <person name="Christensen S."/>
            <person name="Hou S."/>
            <person name="Wan X."/>
            <person name="Donachie S.P."/>
        </authorList>
    </citation>
    <scope>NUCLEOTIDE SEQUENCE [LARGE SCALE GENOMIC DNA]</scope>
    <source>
        <strain evidence="16">JS</strain>
    </source>
</reference>
<proteinExistence type="inferred from homology"/>
<evidence type="ECO:0000256" key="13">
    <source>
        <dbReference type="RuleBase" id="RU003848"/>
    </source>
</evidence>
<dbReference type="EMBL" id="CP003587">
    <property type="protein sequence ID" value="AGY58480.1"/>
    <property type="molecule type" value="Genomic_DNA"/>
</dbReference>
<dbReference type="PANTHER" id="PTHR33445">
    <property type="entry name" value="ATP SYNTHASE SUBUNIT B', CHLOROPLASTIC"/>
    <property type="match status" value="1"/>
</dbReference>
<evidence type="ECO:0000313" key="16">
    <source>
        <dbReference type="Proteomes" id="UP000017396"/>
    </source>
</evidence>
<keyword evidence="9 12" id="KW-0066">ATP synthesis</keyword>
<dbReference type="GO" id="GO:0005886">
    <property type="term" value="C:plasma membrane"/>
    <property type="evidence" value="ECO:0007669"/>
    <property type="project" value="UniProtKB-SubCell"/>
</dbReference>
<comment type="subunit">
    <text evidence="12">F-type ATPases have 2 components, F(1) - the catalytic core - and F(0) - the membrane proton channel. F(1) has five subunits: alpha(3), beta(3), gamma(1), delta(1), epsilon(1). F(0) has four main subunits: a(1), b(1), b'(1) and c(10-14). The alpha and beta chains form an alternating ring which encloses part of the gamma chain. F(1) is attached to F(0) by a central stalk formed by the gamma and epsilon chains, while a peripheral stalk is formed by the delta, b and b' chains.</text>
</comment>
<evidence type="ECO:0000256" key="7">
    <source>
        <dbReference type="ARBA" id="ARBA00023065"/>
    </source>
</evidence>
<dbReference type="SUPFAM" id="SSF81573">
    <property type="entry name" value="F1F0 ATP synthase subunit B, membrane domain"/>
    <property type="match status" value="1"/>
</dbReference>
<evidence type="ECO:0000256" key="12">
    <source>
        <dbReference type="HAMAP-Rule" id="MF_01399"/>
    </source>
</evidence>
<dbReference type="InterPro" id="IPR034679">
    <property type="entry name" value="ATP_synth_b"/>
</dbReference>
<dbReference type="STRING" id="1183438.GKIL_2234"/>
<sequence length="173" mass="18971">MSTLFDPGWLIAPALLAEAGSEATSGGLFDFGGTLLLQIVQFLVLMVLLNAFFYRPISRVVEERSEYIRSNATSAQRRFDEAKALAEQYEQELRTVRLEAQQVIAKAEAEAQQIRAQQVSQAQAEAQSRIDAARAELDSQKQRALSSLASEVEAISRSLGDKLLNATGGRRGL</sequence>
<evidence type="ECO:0000256" key="11">
    <source>
        <dbReference type="ARBA" id="ARBA00037847"/>
    </source>
</evidence>